<dbReference type="PROSITE" id="PS51186">
    <property type="entry name" value="GNAT"/>
    <property type="match status" value="1"/>
</dbReference>
<dbReference type="SUPFAM" id="SSF55729">
    <property type="entry name" value="Acyl-CoA N-acyltransferases (Nat)"/>
    <property type="match status" value="1"/>
</dbReference>
<dbReference type="AlphaFoldDB" id="A0A1X0WHR9"/>
<dbReference type="STRING" id="1646377.BS640_05760"/>
<evidence type="ECO:0000313" key="2">
    <source>
        <dbReference type="EMBL" id="ORJ26345.1"/>
    </source>
</evidence>
<accession>A0A1X0WHR9</accession>
<dbReference type="GO" id="GO:0016747">
    <property type="term" value="F:acyltransferase activity, transferring groups other than amino-acyl groups"/>
    <property type="evidence" value="ECO:0007669"/>
    <property type="project" value="InterPro"/>
</dbReference>
<dbReference type="EMBL" id="MRWE01000007">
    <property type="protein sequence ID" value="ORJ26345.1"/>
    <property type="molecule type" value="Genomic_DNA"/>
</dbReference>
<keyword evidence="2" id="KW-0808">Transferase</keyword>
<proteinExistence type="predicted"/>
<keyword evidence="3" id="KW-1185">Reference proteome</keyword>
<evidence type="ECO:0000313" key="3">
    <source>
        <dbReference type="Proteomes" id="UP000192536"/>
    </source>
</evidence>
<dbReference type="Proteomes" id="UP000192536">
    <property type="component" value="Unassembled WGS sequence"/>
</dbReference>
<feature type="domain" description="N-acetyltransferase" evidence="1">
    <location>
        <begin position="14"/>
        <end position="144"/>
    </location>
</feature>
<dbReference type="Gene3D" id="3.40.630.30">
    <property type="match status" value="1"/>
</dbReference>
<gene>
    <name evidence="2" type="ORF">BS640_05760</name>
</gene>
<protein>
    <submittedName>
        <fullName evidence="2">N-acetyltransferase</fullName>
    </submittedName>
</protein>
<reference evidence="2 3" key="1">
    <citation type="journal article" date="2017" name="Int. J. Syst. Evol. Microbiol.">
        <title>Rouxiella badensis sp. nov. and Rouxiella silvae sp. nov. isolated from peat bog soil in Germany and emendation of the genus description.</title>
        <authorList>
            <person name="Le Fleche-Mateos A."/>
            <person name="Kugler J.H."/>
            <person name="Hansen S.H."/>
            <person name="Syldatk C."/>
            <person name="Hausmann R."/>
            <person name="Lomprez F."/>
            <person name="Vandenbogaert M."/>
            <person name="Manuguerra J.C."/>
            <person name="Grimont P.A."/>
        </authorList>
    </citation>
    <scope>NUCLEOTIDE SEQUENCE [LARGE SCALE GENOMIC DNA]</scope>
    <source>
        <strain evidence="2 3">DSM 100043</strain>
    </source>
</reference>
<dbReference type="RefSeq" id="WP_084912158.1">
    <property type="nucleotide sequence ID" value="NZ_JAJGAR010000001.1"/>
</dbReference>
<dbReference type="InterPro" id="IPR000182">
    <property type="entry name" value="GNAT_dom"/>
</dbReference>
<comment type="caution">
    <text evidence="2">The sequence shown here is derived from an EMBL/GenBank/DDBJ whole genome shotgun (WGS) entry which is preliminary data.</text>
</comment>
<dbReference type="PANTHER" id="PTHR43233:SF1">
    <property type="entry name" value="FAMILY N-ACETYLTRANSFERASE, PUTATIVE (AFU_ORTHOLOGUE AFUA_6G03350)-RELATED"/>
    <property type="match status" value="1"/>
</dbReference>
<organism evidence="2 3">
    <name type="scientific">Rouxiella badensis</name>
    <dbReference type="NCBI Taxonomy" id="1646377"/>
    <lineage>
        <taxon>Bacteria</taxon>
        <taxon>Pseudomonadati</taxon>
        <taxon>Pseudomonadota</taxon>
        <taxon>Gammaproteobacteria</taxon>
        <taxon>Enterobacterales</taxon>
        <taxon>Yersiniaceae</taxon>
        <taxon>Rouxiella</taxon>
    </lineage>
</organism>
<dbReference type="CDD" id="cd04301">
    <property type="entry name" value="NAT_SF"/>
    <property type="match status" value="1"/>
</dbReference>
<dbReference type="InterPro" id="IPR016181">
    <property type="entry name" value="Acyl_CoA_acyltransferase"/>
</dbReference>
<dbReference type="InterPro" id="IPR053144">
    <property type="entry name" value="Acetyltransferase_Butenolide"/>
</dbReference>
<dbReference type="PANTHER" id="PTHR43233">
    <property type="entry name" value="FAMILY N-ACETYLTRANSFERASE, PUTATIVE (AFU_ORTHOLOGUE AFUA_6G03350)-RELATED"/>
    <property type="match status" value="1"/>
</dbReference>
<name>A0A1X0WHR9_9GAMM</name>
<dbReference type="Pfam" id="PF13508">
    <property type="entry name" value="Acetyltransf_7"/>
    <property type="match status" value="1"/>
</dbReference>
<evidence type="ECO:0000259" key="1">
    <source>
        <dbReference type="PROSITE" id="PS51186"/>
    </source>
</evidence>
<sequence length="150" mass="17395">MKKDQAAWRRGEYVITTDKSPLDRTFIHAFLSRSTWAKGISRERLDAAIDNSLCFGLYKGSEQIGFTRRVTDFATFGYLCDVFIIEHHQGQGLARWMMNYCLEHPTLTQLRRIMLVTSTAAGLYEKVGYMPANTDNFVWQINRPEIYQQS</sequence>